<evidence type="ECO:0000313" key="9">
    <source>
        <dbReference type="EMBL" id="KAE9036305.1"/>
    </source>
</evidence>
<evidence type="ECO:0000259" key="8">
    <source>
        <dbReference type="Pfam" id="PF05699"/>
    </source>
</evidence>
<dbReference type="GO" id="GO:0008270">
    <property type="term" value="F:zinc ion binding"/>
    <property type="evidence" value="ECO:0007669"/>
    <property type="project" value="UniProtKB-KW"/>
</dbReference>
<dbReference type="GO" id="GO:0046983">
    <property type="term" value="F:protein dimerization activity"/>
    <property type="evidence" value="ECO:0007669"/>
    <property type="project" value="InterPro"/>
</dbReference>
<feature type="domain" description="HAT C-terminal dimerisation" evidence="8">
    <location>
        <begin position="521"/>
        <end position="583"/>
    </location>
</feature>
<comment type="subcellular location">
    <subcellularLocation>
        <location evidence="1">Nucleus</location>
    </subcellularLocation>
</comment>
<dbReference type="PANTHER" id="PTHR46481">
    <property type="entry name" value="ZINC FINGER BED DOMAIN-CONTAINING PROTEIN 4"/>
    <property type="match status" value="1"/>
</dbReference>
<dbReference type="Pfam" id="PF05699">
    <property type="entry name" value="Dimer_Tnp_hAT"/>
    <property type="match status" value="1"/>
</dbReference>
<reference evidence="9 10" key="1">
    <citation type="submission" date="2018-09" db="EMBL/GenBank/DDBJ databases">
        <title>Genomic investigation of the strawberry pathogen Phytophthora fragariae indicates pathogenicity is determined by transcriptional variation in three key races.</title>
        <authorList>
            <person name="Adams T.M."/>
            <person name="Armitage A.D."/>
            <person name="Sobczyk M.K."/>
            <person name="Bates H.J."/>
            <person name="Dunwell J.M."/>
            <person name="Nellist C.F."/>
            <person name="Harrison R.J."/>
        </authorList>
    </citation>
    <scope>NUCLEOTIDE SEQUENCE [LARGE SCALE GENOMIC DNA]</scope>
    <source>
        <strain evidence="9 10">SCRP249</strain>
    </source>
</reference>
<evidence type="ECO:0000259" key="7">
    <source>
        <dbReference type="Pfam" id="PF04937"/>
    </source>
</evidence>
<dbReference type="InterPro" id="IPR008906">
    <property type="entry name" value="HATC_C_dom"/>
</dbReference>
<feature type="compositionally biased region" description="Low complexity" evidence="6">
    <location>
        <begin position="113"/>
        <end position="131"/>
    </location>
</feature>
<evidence type="ECO:0000256" key="5">
    <source>
        <dbReference type="ARBA" id="ARBA00023242"/>
    </source>
</evidence>
<feature type="domain" description="DUF659" evidence="7">
    <location>
        <begin position="207"/>
        <end position="327"/>
    </location>
</feature>
<dbReference type="SUPFAM" id="SSF53098">
    <property type="entry name" value="Ribonuclease H-like"/>
    <property type="match status" value="1"/>
</dbReference>
<evidence type="ECO:0000256" key="1">
    <source>
        <dbReference type="ARBA" id="ARBA00004123"/>
    </source>
</evidence>
<feature type="region of interest" description="Disordered" evidence="6">
    <location>
        <begin position="99"/>
        <end position="134"/>
    </location>
</feature>
<sequence>MTHVKHCNHHSSFRIPRSALELLLLLHPKDAGAGIWLRATMGGGRPRSSVWTHFVAAKNAECKRCKEVITNAKVEKLERRILKYCAHWSARERSVYVDTAAQRSQRPGHRSSFDSTTASSAGDDGSSSESTPMTQEEFNKSVANYIYSSGLPLRTVEKPGFQTFSLKGLPAGLKVPSRQLVSGCLLFEAADEEVELFVEDMKDLPYIVLVIDGCTSVSHWKMMNYVIFGRNIKPVVWKIVVTEENSQTAEYIASVTMDVVNEVEHAFGKVGFVTGVMSDNVNAMQAACEILETKHGLICAGCGAHTLNLLLQDIAKLPTVKDVTEKAVRLATYFIFARKLIRAKFEKVRKQIVQRQSGKAFNQTLSLPAVTRWYSSYNCLVSVIRNKEAITPVFQDGEFMAQYKPKPKPTRAAGKRKWSEPQTPTEYEVADGILKDDNFWVQGKQKSVYTNPSFLGDTARESPDDFVDDDLDKSLEHVRTIAARLNFSKEQQDAAYREATIFVNAKWDAIRKGEGLGCKSAPLEWWGLKRNKCPSLSQLARRVFSMPTSSAAAERSWSTYKYIHNKLRNRLLSDTAMKLVFVYNCRLAWNVIPDAVYDQSTLEDWSADKESGDEDFPGCDAERWQPEVQRNRHSGSDG</sequence>
<gene>
    <name evidence="9" type="ORF">PR001_g8890</name>
</gene>
<keyword evidence="3" id="KW-0863">Zinc-finger</keyword>
<dbReference type="InterPro" id="IPR007021">
    <property type="entry name" value="DUF659"/>
</dbReference>
<evidence type="ECO:0000313" key="10">
    <source>
        <dbReference type="Proteomes" id="UP000429607"/>
    </source>
</evidence>
<dbReference type="AlphaFoldDB" id="A0A6A3N7H0"/>
<comment type="caution">
    <text evidence="9">The sequence shown here is derived from an EMBL/GenBank/DDBJ whole genome shotgun (WGS) entry which is preliminary data.</text>
</comment>
<organism evidence="9 10">
    <name type="scientific">Phytophthora rubi</name>
    <dbReference type="NCBI Taxonomy" id="129364"/>
    <lineage>
        <taxon>Eukaryota</taxon>
        <taxon>Sar</taxon>
        <taxon>Stramenopiles</taxon>
        <taxon>Oomycota</taxon>
        <taxon>Peronosporomycetes</taxon>
        <taxon>Peronosporales</taxon>
        <taxon>Peronosporaceae</taxon>
        <taxon>Phytophthora</taxon>
    </lineage>
</organism>
<protein>
    <recommendedName>
        <fullName evidence="11">BED-type domain-containing protein</fullName>
    </recommendedName>
</protein>
<feature type="region of interest" description="Disordered" evidence="6">
    <location>
        <begin position="606"/>
        <end position="638"/>
    </location>
</feature>
<evidence type="ECO:0000256" key="6">
    <source>
        <dbReference type="SAM" id="MobiDB-lite"/>
    </source>
</evidence>
<name>A0A6A3N7H0_9STRA</name>
<evidence type="ECO:0000256" key="4">
    <source>
        <dbReference type="ARBA" id="ARBA00022833"/>
    </source>
</evidence>
<evidence type="ECO:0000256" key="3">
    <source>
        <dbReference type="ARBA" id="ARBA00022771"/>
    </source>
</evidence>
<proteinExistence type="predicted"/>
<accession>A0A6A3N7H0</accession>
<keyword evidence="5" id="KW-0539">Nucleus</keyword>
<evidence type="ECO:0000256" key="2">
    <source>
        <dbReference type="ARBA" id="ARBA00022723"/>
    </source>
</evidence>
<dbReference type="EMBL" id="QXFV01000480">
    <property type="protein sequence ID" value="KAE9036305.1"/>
    <property type="molecule type" value="Genomic_DNA"/>
</dbReference>
<dbReference type="PANTHER" id="PTHR46481:SF10">
    <property type="entry name" value="ZINC FINGER BED DOMAIN-CONTAINING PROTEIN 39"/>
    <property type="match status" value="1"/>
</dbReference>
<dbReference type="InterPro" id="IPR012337">
    <property type="entry name" value="RNaseH-like_sf"/>
</dbReference>
<dbReference type="Pfam" id="PF04937">
    <property type="entry name" value="DUF659"/>
    <property type="match status" value="1"/>
</dbReference>
<dbReference type="Proteomes" id="UP000429607">
    <property type="component" value="Unassembled WGS sequence"/>
</dbReference>
<dbReference type="InterPro" id="IPR052035">
    <property type="entry name" value="ZnF_BED_domain_contain"/>
</dbReference>
<evidence type="ECO:0008006" key="11">
    <source>
        <dbReference type="Google" id="ProtNLM"/>
    </source>
</evidence>
<dbReference type="GO" id="GO:0005634">
    <property type="term" value="C:nucleus"/>
    <property type="evidence" value="ECO:0007669"/>
    <property type="project" value="UniProtKB-SubCell"/>
</dbReference>
<keyword evidence="2" id="KW-0479">Metal-binding</keyword>
<keyword evidence="4" id="KW-0862">Zinc</keyword>